<evidence type="ECO:0000256" key="7">
    <source>
        <dbReference type="ARBA" id="ARBA00022490"/>
    </source>
</evidence>
<keyword evidence="14" id="KW-0472">Membrane</keyword>
<dbReference type="InterPro" id="IPR011993">
    <property type="entry name" value="PH-like_dom_sf"/>
</dbReference>
<evidence type="ECO:0000256" key="4">
    <source>
        <dbReference type="ARBA" id="ARBA00004555"/>
    </source>
</evidence>
<keyword evidence="7" id="KW-0963">Cytoplasm</keyword>
<keyword evidence="14" id="KW-1133">Transmembrane helix</keyword>
<dbReference type="CDD" id="cd08872">
    <property type="entry name" value="START_STARD11-like"/>
    <property type="match status" value="1"/>
</dbReference>
<dbReference type="AlphaFoldDB" id="A0A8S1C540"/>
<comment type="catalytic activity">
    <reaction evidence="1">
        <text>N-hexadecanoylsphing-4-enine(in) = N-hexadecanoylsphing-4-enine(out)</text>
        <dbReference type="Rhea" id="RHEA:45720"/>
        <dbReference type="ChEBI" id="CHEBI:72959"/>
    </reaction>
</comment>
<keyword evidence="18" id="KW-1185">Reference proteome</keyword>
<dbReference type="Gene3D" id="3.30.530.20">
    <property type="match status" value="1"/>
</dbReference>
<feature type="domain" description="PH" evidence="15">
    <location>
        <begin position="337"/>
        <end position="431"/>
    </location>
</feature>
<dbReference type="Pfam" id="PF01852">
    <property type="entry name" value="START"/>
    <property type="match status" value="1"/>
</dbReference>
<comment type="caution">
    <text evidence="17">The sequence shown here is derived from an EMBL/GenBank/DDBJ whole genome shotgun (WGS) entry which is preliminary data.</text>
</comment>
<gene>
    <name evidence="17" type="ORF">CLODIP_2_CD09316</name>
</gene>
<keyword evidence="14" id="KW-0812">Transmembrane</keyword>
<dbReference type="InterPro" id="IPR041952">
    <property type="entry name" value="STARD11_START"/>
</dbReference>
<feature type="transmembrane region" description="Helical" evidence="14">
    <location>
        <begin position="167"/>
        <end position="188"/>
    </location>
</feature>
<dbReference type="InterPro" id="IPR013099">
    <property type="entry name" value="K_chnl_dom"/>
</dbReference>
<sequence>MTVADSNGHCVQQTPVLHPPATAVIDLKTVHFCMDSMEGQRNRATQAVPPEFRLRFMPKLRWTKRCSARNVVANVFRMFASLAGMAIFLIVWTLFGAWSFHVTEGPREAALGLEVRLMQGSLSSALTDLLHQPNQQHAWRTIEDALQRHEVSVADAINAGYASGGVIWNYAGSLLFAVNMLTTVGFGAPVPRTVVGRSAVLIYSAVAIPLHLIWVINFGALVAESLQKVLVRRRSSQPSDALENPAWFAWLPVVAIVSHYVFGIILFGGVVLFPLLFTTAGGVGQRSSTERAVYAVYLDGSSADALITEERSTMAEDSSAVTFSDEDDEVENGIHSPPELQGVLNKWTNFFHGWQTRFIVLRDGTLSYYKSEQDTNFGCRGAISLFKATIKPHEFDECRFDVSVNDCVWYLRAENLEEKNHWVQTLETCKAECAYGSENSLRRHGSAISLASNTFSTASASSFKKGRGLKEKLAEIETFRDILCRQIETLQGYYDNCAETYAAVKILENGTVGGKNGDDINASEEPEHALLQLLHSQGLQAPDFKGEALTFKATTSGVLATLAHCLELVNQREEGWRKRLERETERRKRLEELYKHAKVEAEKKQKVVVRGGPDFEEGPHSALNDDEFYDAVESGLDKIDEEIEFRERLKLSRRPPSSKATEHKLWPEIDRVCLEQLHYARLNLGEGGWQLFAEDGEMRMYKREEEVGGMVVDPLKAVHIVKGVTGHEMCHYFFSADVRMDWETTVEQMTVLESIAEDTQVFLQIHKRVWPAAQRDSLFWSHIRKVPNIRDEDGQDFWIVCNHSTEHQDFPANSGKCVRLFLTVCLVCQTFIDPPKDGTDITRDNLTCKITYCSVVNPGGWAPASVLRAVYKREYPKFLKRFTQYVIDQCADKPIMF</sequence>
<evidence type="ECO:0000256" key="3">
    <source>
        <dbReference type="ARBA" id="ARBA00004496"/>
    </source>
</evidence>
<dbReference type="SUPFAM" id="SSF81324">
    <property type="entry name" value="Voltage-gated potassium channels"/>
    <property type="match status" value="1"/>
</dbReference>
<dbReference type="PROSITE" id="PS50848">
    <property type="entry name" value="START"/>
    <property type="match status" value="1"/>
</dbReference>
<evidence type="ECO:0000313" key="18">
    <source>
        <dbReference type="Proteomes" id="UP000494165"/>
    </source>
</evidence>
<dbReference type="GO" id="GO:0005794">
    <property type="term" value="C:Golgi apparatus"/>
    <property type="evidence" value="ECO:0007669"/>
    <property type="project" value="UniProtKB-SubCell"/>
</dbReference>
<dbReference type="GO" id="GO:0035621">
    <property type="term" value="P:ER to Golgi ceramide transport"/>
    <property type="evidence" value="ECO:0007669"/>
    <property type="project" value="TreeGrafter"/>
</dbReference>
<dbReference type="SUPFAM" id="SSF55961">
    <property type="entry name" value="Bet v1-like"/>
    <property type="match status" value="1"/>
</dbReference>
<dbReference type="PANTHER" id="PTHR19308:SF53">
    <property type="entry name" value="CERAMIDE TRANSFER PROTEIN"/>
    <property type="match status" value="1"/>
</dbReference>
<evidence type="ECO:0000313" key="17">
    <source>
        <dbReference type="EMBL" id="CAB3364403.1"/>
    </source>
</evidence>
<feature type="transmembrane region" description="Helical" evidence="14">
    <location>
        <begin position="200"/>
        <end position="223"/>
    </location>
</feature>
<dbReference type="Gene3D" id="1.10.287.70">
    <property type="match status" value="1"/>
</dbReference>
<evidence type="ECO:0000256" key="8">
    <source>
        <dbReference type="ARBA" id="ARBA00022824"/>
    </source>
</evidence>
<dbReference type="PROSITE" id="PS50003">
    <property type="entry name" value="PH_DOMAIN"/>
    <property type="match status" value="1"/>
</dbReference>
<evidence type="ECO:0000256" key="9">
    <source>
        <dbReference type="ARBA" id="ARBA00023034"/>
    </source>
</evidence>
<dbReference type="Proteomes" id="UP000494165">
    <property type="component" value="Unassembled WGS sequence"/>
</dbReference>
<comment type="subcellular location">
    <subcellularLocation>
        <location evidence="3">Cytoplasm</location>
    </subcellularLocation>
    <subcellularLocation>
        <location evidence="2">Endoplasmic reticulum</location>
    </subcellularLocation>
    <subcellularLocation>
        <location evidence="4">Golgi apparatus</location>
    </subcellularLocation>
</comment>
<keyword evidence="8" id="KW-0256">Endoplasmic reticulum</keyword>
<dbReference type="GO" id="GO:0005783">
    <property type="term" value="C:endoplasmic reticulum"/>
    <property type="evidence" value="ECO:0007669"/>
    <property type="project" value="UniProtKB-SubCell"/>
</dbReference>
<feature type="transmembrane region" description="Helical" evidence="14">
    <location>
        <begin position="71"/>
        <end position="95"/>
    </location>
</feature>
<evidence type="ECO:0000256" key="12">
    <source>
        <dbReference type="ARBA" id="ARBA00031527"/>
    </source>
</evidence>
<protein>
    <recommendedName>
        <fullName evidence="5">Ceramide transfer protein</fullName>
    </recommendedName>
    <alternativeName>
        <fullName evidence="12">Collagen type IV alpha-3-binding protein</fullName>
    </alternativeName>
</protein>
<dbReference type="InterPro" id="IPR023393">
    <property type="entry name" value="START-like_dom_sf"/>
</dbReference>
<dbReference type="CDD" id="cd13283">
    <property type="entry name" value="PH_GPBP"/>
    <property type="match status" value="1"/>
</dbReference>
<dbReference type="OrthoDB" id="2344588at2759"/>
<feature type="coiled-coil region" evidence="13">
    <location>
        <begin position="573"/>
        <end position="607"/>
    </location>
</feature>
<dbReference type="SUPFAM" id="SSF50729">
    <property type="entry name" value="PH domain-like"/>
    <property type="match status" value="1"/>
</dbReference>
<dbReference type="SMART" id="SM00233">
    <property type="entry name" value="PH"/>
    <property type="match status" value="1"/>
</dbReference>
<dbReference type="InterPro" id="IPR001849">
    <property type="entry name" value="PH_domain"/>
</dbReference>
<evidence type="ECO:0000256" key="1">
    <source>
        <dbReference type="ARBA" id="ARBA00000074"/>
    </source>
</evidence>
<evidence type="ECO:0000256" key="14">
    <source>
        <dbReference type="SAM" id="Phobius"/>
    </source>
</evidence>
<evidence type="ECO:0000256" key="5">
    <source>
        <dbReference type="ARBA" id="ARBA00021440"/>
    </source>
</evidence>
<feature type="domain" description="START" evidence="16">
    <location>
        <begin position="686"/>
        <end position="891"/>
    </location>
</feature>
<dbReference type="GO" id="GO:0008289">
    <property type="term" value="F:lipid binding"/>
    <property type="evidence" value="ECO:0007669"/>
    <property type="project" value="InterPro"/>
</dbReference>
<evidence type="ECO:0000259" key="15">
    <source>
        <dbReference type="PROSITE" id="PS50003"/>
    </source>
</evidence>
<dbReference type="Pfam" id="PF00169">
    <property type="entry name" value="PH"/>
    <property type="match status" value="1"/>
</dbReference>
<keyword evidence="9" id="KW-0333">Golgi apparatus</keyword>
<dbReference type="PANTHER" id="PTHR19308">
    <property type="entry name" value="PHOSPHATIDYLCHOLINE TRANSFER PROTEIN"/>
    <property type="match status" value="1"/>
</dbReference>
<keyword evidence="11" id="KW-0445">Lipid transport</keyword>
<dbReference type="Pfam" id="PF07885">
    <property type="entry name" value="Ion_trans_2"/>
    <property type="match status" value="1"/>
</dbReference>
<keyword evidence="10 13" id="KW-0175">Coiled coil</keyword>
<evidence type="ECO:0000256" key="2">
    <source>
        <dbReference type="ARBA" id="ARBA00004240"/>
    </source>
</evidence>
<accession>A0A8S1C540</accession>
<proteinExistence type="predicted"/>
<dbReference type="InterPro" id="IPR002913">
    <property type="entry name" value="START_lipid-bd_dom"/>
</dbReference>
<dbReference type="EMBL" id="CADEPI010000016">
    <property type="protein sequence ID" value="CAB3364403.1"/>
    <property type="molecule type" value="Genomic_DNA"/>
</dbReference>
<name>A0A8S1C540_9INSE</name>
<organism evidence="17 18">
    <name type="scientific">Cloeon dipterum</name>
    <dbReference type="NCBI Taxonomy" id="197152"/>
    <lineage>
        <taxon>Eukaryota</taxon>
        <taxon>Metazoa</taxon>
        <taxon>Ecdysozoa</taxon>
        <taxon>Arthropoda</taxon>
        <taxon>Hexapoda</taxon>
        <taxon>Insecta</taxon>
        <taxon>Pterygota</taxon>
        <taxon>Palaeoptera</taxon>
        <taxon>Ephemeroptera</taxon>
        <taxon>Pisciforma</taxon>
        <taxon>Baetidae</taxon>
        <taxon>Cloeon</taxon>
    </lineage>
</organism>
<dbReference type="InterPro" id="IPR051213">
    <property type="entry name" value="START_lipid_transfer"/>
</dbReference>
<evidence type="ECO:0000256" key="11">
    <source>
        <dbReference type="ARBA" id="ARBA00023055"/>
    </source>
</evidence>
<dbReference type="SMART" id="SM00234">
    <property type="entry name" value="START"/>
    <property type="match status" value="1"/>
</dbReference>
<dbReference type="Gene3D" id="2.30.29.30">
    <property type="entry name" value="Pleckstrin-homology domain (PH domain)/Phosphotyrosine-binding domain (PTB)"/>
    <property type="match status" value="1"/>
</dbReference>
<dbReference type="FunFam" id="3.30.530.20:FF:000003">
    <property type="entry name" value="Collagen type IV alpha-3-binding protein-like protein"/>
    <property type="match status" value="1"/>
</dbReference>
<reference evidence="17 18" key="1">
    <citation type="submission" date="2020-04" db="EMBL/GenBank/DDBJ databases">
        <authorList>
            <person name="Alioto T."/>
            <person name="Alioto T."/>
            <person name="Gomez Garrido J."/>
        </authorList>
    </citation>
    <scope>NUCLEOTIDE SEQUENCE [LARGE SCALE GENOMIC DNA]</scope>
</reference>
<evidence type="ECO:0000256" key="13">
    <source>
        <dbReference type="SAM" id="Coils"/>
    </source>
</evidence>
<feature type="transmembrane region" description="Helical" evidence="14">
    <location>
        <begin position="247"/>
        <end position="277"/>
    </location>
</feature>
<evidence type="ECO:0000256" key="10">
    <source>
        <dbReference type="ARBA" id="ARBA00023054"/>
    </source>
</evidence>
<evidence type="ECO:0000256" key="6">
    <source>
        <dbReference type="ARBA" id="ARBA00022448"/>
    </source>
</evidence>
<evidence type="ECO:0000259" key="16">
    <source>
        <dbReference type="PROSITE" id="PS50848"/>
    </source>
</evidence>
<keyword evidence="6" id="KW-0813">Transport</keyword>
<dbReference type="FunFam" id="2.30.29.30:FF:000382">
    <property type="entry name" value="Uncharacterized protein, isoform A"/>
    <property type="match status" value="1"/>
</dbReference>